<dbReference type="PANTHER" id="PTHR23389:SF9">
    <property type="entry name" value="DNA LIGASE"/>
    <property type="match status" value="1"/>
</dbReference>
<dbReference type="SMART" id="SM00292">
    <property type="entry name" value="BRCT"/>
    <property type="match status" value="1"/>
</dbReference>
<keyword evidence="4 14" id="KW-0436">Ligase</keyword>
<dbReference type="HAMAP" id="MF_01588">
    <property type="entry name" value="DNA_ligase_A"/>
    <property type="match status" value="1"/>
</dbReference>
<dbReference type="NCBIfam" id="TIGR00575">
    <property type="entry name" value="dnlj"/>
    <property type="match status" value="1"/>
</dbReference>
<comment type="caution">
    <text evidence="16">The sequence shown here is derived from an EMBL/GenBank/DDBJ whole genome shotgun (WGS) entry which is preliminary data.</text>
</comment>
<comment type="function">
    <text evidence="1 14">DNA ligase that catalyzes the formation of phosphodiester linkages between 5'-phosphoryl and 3'-hydroxyl groups in double-stranded DNA using NAD as a coenzyme and as the energy source for the reaction. It is essential for DNA replication and repair of damaged DNA.</text>
</comment>
<dbReference type="FunFam" id="2.40.50.140:FF:000012">
    <property type="entry name" value="DNA ligase"/>
    <property type="match status" value="1"/>
</dbReference>
<protein>
    <recommendedName>
        <fullName evidence="3 14">DNA ligase</fullName>
        <ecNumber evidence="2 14">6.5.1.2</ecNumber>
    </recommendedName>
    <alternativeName>
        <fullName evidence="14">Polydeoxyribonucleotide synthase [NAD(+)]</fullName>
    </alternativeName>
</protein>
<feature type="active site" description="N6-AMP-lysine intermediate" evidence="14">
    <location>
        <position position="119"/>
    </location>
</feature>
<keyword evidence="5 14" id="KW-0235">DNA replication</keyword>
<dbReference type="InterPro" id="IPR012340">
    <property type="entry name" value="NA-bd_OB-fold"/>
</dbReference>
<dbReference type="SUPFAM" id="SSF56091">
    <property type="entry name" value="DNA ligase/mRNA capping enzyme, catalytic domain"/>
    <property type="match status" value="1"/>
</dbReference>
<evidence type="ECO:0000256" key="14">
    <source>
        <dbReference type="HAMAP-Rule" id="MF_01588"/>
    </source>
</evidence>
<comment type="cofactor">
    <cofactor evidence="14">
        <name>Mg(2+)</name>
        <dbReference type="ChEBI" id="CHEBI:18420"/>
    </cofactor>
    <cofactor evidence="14">
        <name>Mn(2+)</name>
        <dbReference type="ChEBI" id="CHEBI:29035"/>
    </cofactor>
</comment>
<comment type="catalytic activity">
    <reaction evidence="12 14">
        <text>NAD(+) + (deoxyribonucleotide)n-3'-hydroxyl + 5'-phospho-(deoxyribonucleotide)m = (deoxyribonucleotide)n+m + AMP + beta-nicotinamide D-nucleotide.</text>
        <dbReference type="EC" id="6.5.1.2"/>
    </reaction>
</comment>
<dbReference type="Gene3D" id="3.30.470.30">
    <property type="entry name" value="DNA ligase/mRNA capping enzyme"/>
    <property type="match status" value="1"/>
</dbReference>
<dbReference type="GO" id="GO:0005829">
    <property type="term" value="C:cytosol"/>
    <property type="evidence" value="ECO:0007669"/>
    <property type="project" value="TreeGrafter"/>
</dbReference>
<dbReference type="AlphaFoldDB" id="A0A1F5NQK4"/>
<evidence type="ECO:0000256" key="1">
    <source>
        <dbReference type="ARBA" id="ARBA00004067"/>
    </source>
</evidence>
<dbReference type="Gene3D" id="2.40.50.140">
    <property type="entry name" value="Nucleic acid-binding proteins"/>
    <property type="match status" value="1"/>
</dbReference>
<dbReference type="InterPro" id="IPR041663">
    <property type="entry name" value="DisA/LigA_HHH"/>
</dbReference>
<dbReference type="CDD" id="cd17748">
    <property type="entry name" value="BRCT_DNA_ligase_like"/>
    <property type="match status" value="1"/>
</dbReference>
<evidence type="ECO:0000256" key="6">
    <source>
        <dbReference type="ARBA" id="ARBA00022723"/>
    </source>
</evidence>
<dbReference type="PROSITE" id="PS50172">
    <property type="entry name" value="BRCT"/>
    <property type="match status" value="1"/>
</dbReference>
<feature type="binding site" evidence="14">
    <location>
        <position position="410"/>
    </location>
    <ligand>
        <name>Zn(2+)</name>
        <dbReference type="ChEBI" id="CHEBI:29105"/>
    </ligand>
</feature>
<evidence type="ECO:0000313" key="16">
    <source>
        <dbReference type="EMBL" id="OGE79814.1"/>
    </source>
</evidence>
<evidence type="ECO:0000256" key="2">
    <source>
        <dbReference type="ARBA" id="ARBA00012722"/>
    </source>
</evidence>
<dbReference type="InterPro" id="IPR004150">
    <property type="entry name" value="NAD_DNA_ligase_OB"/>
</dbReference>
<dbReference type="Gene3D" id="3.40.50.10190">
    <property type="entry name" value="BRCT domain"/>
    <property type="match status" value="1"/>
</dbReference>
<dbReference type="Pfam" id="PF03120">
    <property type="entry name" value="OB_DNA_ligase"/>
    <property type="match status" value="1"/>
</dbReference>
<feature type="binding site" evidence="14">
    <location>
        <begin position="86"/>
        <end position="87"/>
    </location>
    <ligand>
        <name>NAD(+)</name>
        <dbReference type="ChEBI" id="CHEBI:57540"/>
    </ligand>
</feature>
<organism evidence="16 17">
    <name type="scientific">Candidatus Doudnabacteria bacterium RIFCSPHIGHO2_01_FULL_45_18</name>
    <dbReference type="NCBI Taxonomy" id="1817823"/>
    <lineage>
        <taxon>Bacteria</taxon>
        <taxon>Candidatus Doudnaibacteriota</taxon>
    </lineage>
</organism>
<dbReference type="InterPro" id="IPR001679">
    <property type="entry name" value="DNA_ligase"/>
</dbReference>
<keyword evidence="14" id="KW-0464">Manganese</keyword>
<feature type="binding site" evidence="14">
    <location>
        <position position="433"/>
    </location>
    <ligand>
        <name>Zn(2+)</name>
        <dbReference type="ChEBI" id="CHEBI:29105"/>
    </ligand>
</feature>
<feature type="binding site" evidence="14">
    <location>
        <position position="428"/>
    </location>
    <ligand>
        <name>Zn(2+)</name>
        <dbReference type="ChEBI" id="CHEBI:29105"/>
    </ligand>
</feature>
<keyword evidence="10 14" id="KW-0520">NAD</keyword>
<evidence type="ECO:0000256" key="7">
    <source>
        <dbReference type="ARBA" id="ARBA00022763"/>
    </source>
</evidence>
<evidence type="ECO:0000256" key="9">
    <source>
        <dbReference type="ARBA" id="ARBA00022842"/>
    </source>
</evidence>
<dbReference type="Gene3D" id="6.20.10.30">
    <property type="match status" value="1"/>
</dbReference>
<dbReference type="Pfam" id="PF03119">
    <property type="entry name" value="DNA_ligase_ZBD"/>
    <property type="match status" value="1"/>
</dbReference>
<name>A0A1F5NQK4_9BACT</name>
<dbReference type="InterPro" id="IPR004149">
    <property type="entry name" value="Znf_DNAligase_C4"/>
</dbReference>
<dbReference type="SUPFAM" id="SSF52113">
    <property type="entry name" value="BRCT domain"/>
    <property type="match status" value="1"/>
</dbReference>
<evidence type="ECO:0000256" key="13">
    <source>
        <dbReference type="ARBA" id="ARBA00060881"/>
    </source>
</evidence>
<keyword evidence="7 14" id="KW-0227">DNA damage</keyword>
<dbReference type="CDD" id="cd00114">
    <property type="entry name" value="LIGANc"/>
    <property type="match status" value="1"/>
</dbReference>
<dbReference type="Gene3D" id="1.10.150.20">
    <property type="entry name" value="5' to 3' exonuclease, C-terminal subdomain"/>
    <property type="match status" value="2"/>
</dbReference>
<accession>A0A1F5NQK4</accession>
<dbReference type="InterPro" id="IPR036420">
    <property type="entry name" value="BRCT_dom_sf"/>
</dbReference>
<feature type="binding site" evidence="14">
    <location>
        <position position="140"/>
    </location>
    <ligand>
        <name>NAD(+)</name>
        <dbReference type="ChEBI" id="CHEBI:57540"/>
    </ligand>
</feature>
<dbReference type="PANTHER" id="PTHR23389">
    <property type="entry name" value="CHROMOSOME TRANSMISSION FIDELITY FACTOR 18"/>
    <property type="match status" value="1"/>
</dbReference>
<evidence type="ECO:0000256" key="11">
    <source>
        <dbReference type="ARBA" id="ARBA00023204"/>
    </source>
</evidence>
<evidence type="ECO:0000259" key="15">
    <source>
        <dbReference type="PROSITE" id="PS50172"/>
    </source>
</evidence>
<proteinExistence type="inferred from homology"/>
<dbReference type="FunFam" id="1.10.150.20:FF:000006">
    <property type="entry name" value="DNA ligase"/>
    <property type="match status" value="1"/>
</dbReference>
<keyword evidence="11 14" id="KW-0234">DNA repair</keyword>
<comment type="similarity">
    <text evidence="13 14">Belongs to the NAD-dependent DNA ligase family. LigA subfamily.</text>
</comment>
<dbReference type="GO" id="GO:0006260">
    <property type="term" value="P:DNA replication"/>
    <property type="evidence" value="ECO:0007669"/>
    <property type="project" value="UniProtKB-KW"/>
</dbReference>
<feature type="binding site" evidence="14">
    <location>
        <position position="413"/>
    </location>
    <ligand>
        <name>Zn(2+)</name>
        <dbReference type="ChEBI" id="CHEBI:29105"/>
    </ligand>
</feature>
<reference evidence="16 17" key="1">
    <citation type="journal article" date="2016" name="Nat. Commun.">
        <title>Thousands of microbial genomes shed light on interconnected biogeochemical processes in an aquifer system.</title>
        <authorList>
            <person name="Anantharaman K."/>
            <person name="Brown C.T."/>
            <person name="Hug L.A."/>
            <person name="Sharon I."/>
            <person name="Castelle C.J."/>
            <person name="Probst A.J."/>
            <person name="Thomas B.C."/>
            <person name="Singh A."/>
            <person name="Wilkins M.J."/>
            <person name="Karaoz U."/>
            <person name="Brodie E.L."/>
            <person name="Williams K.H."/>
            <person name="Hubbard S.S."/>
            <person name="Banfield J.F."/>
        </authorList>
    </citation>
    <scope>NUCLEOTIDE SEQUENCE [LARGE SCALE GENOMIC DNA]</scope>
</reference>
<evidence type="ECO:0000256" key="5">
    <source>
        <dbReference type="ARBA" id="ARBA00022705"/>
    </source>
</evidence>
<dbReference type="InterPro" id="IPR013839">
    <property type="entry name" value="DNAligase_adenylation"/>
</dbReference>
<dbReference type="GO" id="GO:0006281">
    <property type="term" value="P:DNA repair"/>
    <property type="evidence" value="ECO:0007669"/>
    <property type="project" value="UniProtKB-KW"/>
</dbReference>
<dbReference type="NCBIfam" id="NF005932">
    <property type="entry name" value="PRK07956.1"/>
    <property type="match status" value="1"/>
</dbReference>
<evidence type="ECO:0000313" key="17">
    <source>
        <dbReference type="Proteomes" id="UP000176233"/>
    </source>
</evidence>
<dbReference type="SMART" id="SM00532">
    <property type="entry name" value="LIGANc"/>
    <property type="match status" value="1"/>
</dbReference>
<dbReference type="SUPFAM" id="SSF47781">
    <property type="entry name" value="RuvA domain 2-like"/>
    <property type="match status" value="1"/>
</dbReference>
<dbReference type="GO" id="GO:0003911">
    <property type="term" value="F:DNA ligase (NAD+) activity"/>
    <property type="evidence" value="ECO:0007669"/>
    <property type="project" value="UniProtKB-UniRule"/>
</dbReference>
<keyword evidence="9 14" id="KW-0460">Magnesium</keyword>
<evidence type="ECO:0000256" key="4">
    <source>
        <dbReference type="ARBA" id="ARBA00022598"/>
    </source>
</evidence>
<evidence type="ECO:0000256" key="10">
    <source>
        <dbReference type="ARBA" id="ARBA00023027"/>
    </source>
</evidence>
<dbReference type="Pfam" id="PF12826">
    <property type="entry name" value="HHH_2"/>
    <property type="match status" value="1"/>
</dbReference>
<sequence>MSKVNDKRIQDRITKLASEVNELRFRYHVLDDPGVTDEIYDSLTQELIEFETKYPQFRLKNSPTQRVGGHPLEKFEKVKHLHRMLSLTDAFGESEVQAWEGRIKKILPDEKFDYFCEVKFDGLAISLRYEQSELVVAATRGDGFVGENVTANIKTIQSVPLDLSAEGGSAFGGEVRGEVVMTKQVWENLNKQQEKEDKPLYVNTRNAAAGSIRQLDPKITASRKLQFYAYDIVTDLGLRTHQEVHGKLKALGFKQYAYQKHAKNLEEVFKFFHEIEKMRKHLPFGIDGIVVSVNNLATFKRLGAVGKAPRGMIAFKFPPEQVTTVVEDIIVQVGRTGKLTPIAKLRPVFVSGTTVSRATLHNEDEIRRLDVRISDTVVIQRAGDVIPDIVEVLPKLRTGHERKFVMPRVCPICGSEVSKKAGMVDYVCTNKYCFAKQARGIRHFVSKGAFDMAGIGPKILDKFIEEGLIEDAADLFDLKEGDIVPLERFAEKSAVNIVAAIQNAKKVTLPKFIYALGILHVGEETAFDLSQRFGSMEKLMRASKQDINAIPNIGEVVAESAHNWFLRRRNQDLIRRLLKAGIQIEKIKVKHTPLTGKSIVVTGSLEKLSREEAKEAVREAGGDWVSSVSKNTDYVVVGENPGSKADKAEKLGVKTIDEKEFLKLLGR</sequence>
<dbReference type="EC" id="6.5.1.2" evidence="2 14"/>
<keyword evidence="6 14" id="KW-0479">Metal-binding</keyword>
<evidence type="ECO:0000256" key="3">
    <source>
        <dbReference type="ARBA" id="ARBA00013308"/>
    </source>
</evidence>
<gene>
    <name evidence="14" type="primary">ligA</name>
    <name evidence="16" type="ORF">A2660_01400</name>
</gene>
<feature type="domain" description="BRCT" evidence="15">
    <location>
        <begin position="589"/>
        <end position="667"/>
    </location>
</feature>
<evidence type="ECO:0000256" key="8">
    <source>
        <dbReference type="ARBA" id="ARBA00022833"/>
    </source>
</evidence>
<evidence type="ECO:0000256" key="12">
    <source>
        <dbReference type="ARBA" id="ARBA00034005"/>
    </source>
</evidence>
<dbReference type="EMBL" id="MFEJ01000027">
    <property type="protein sequence ID" value="OGE79814.1"/>
    <property type="molecule type" value="Genomic_DNA"/>
</dbReference>
<feature type="binding site" evidence="14">
    <location>
        <begin position="37"/>
        <end position="41"/>
    </location>
    <ligand>
        <name>NAD(+)</name>
        <dbReference type="ChEBI" id="CHEBI:57540"/>
    </ligand>
</feature>
<dbReference type="InterPro" id="IPR001357">
    <property type="entry name" value="BRCT_dom"/>
</dbReference>
<dbReference type="FunFam" id="1.10.150.20:FF:000007">
    <property type="entry name" value="DNA ligase"/>
    <property type="match status" value="1"/>
</dbReference>
<feature type="binding site" evidence="14">
    <location>
        <position position="316"/>
    </location>
    <ligand>
        <name>NAD(+)</name>
        <dbReference type="ChEBI" id="CHEBI:57540"/>
    </ligand>
</feature>
<dbReference type="Pfam" id="PF01653">
    <property type="entry name" value="DNA_ligase_aden"/>
    <property type="match status" value="1"/>
</dbReference>
<feature type="binding site" evidence="14">
    <location>
        <position position="178"/>
    </location>
    <ligand>
        <name>NAD(+)</name>
        <dbReference type="ChEBI" id="CHEBI:57540"/>
    </ligand>
</feature>
<dbReference type="SUPFAM" id="SSF50249">
    <property type="entry name" value="Nucleic acid-binding proteins"/>
    <property type="match status" value="1"/>
</dbReference>
<dbReference type="Gene3D" id="1.10.287.610">
    <property type="entry name" value="Helix hairpin bin"/>
    <property type="match status" value="1"/>
</dbReference>
<dbReference type="GO" id="GO:0046872">
    <property type="term" value="F:metal ion binding"/>
    <property type="evidence" value="ECO:0007669"/>
    <property type="project" value="UniProtKB-KW"/>
</dbReference>
<dbReference type="PIRSF" id="PIRSF001604">
    <property type="entry name" value="LigA"/>
    <property type="match status" value="1"/>
</dbReference>
<dbReference type="Proteomes" id="UP000176233">
    <property type="component" value="Unassembled WGS sequence"/>
</dbReference>
<keyword evidence="8 14" id="KW-0862">Zinc</keyword>
<feature type="binding site" evidence="14">
    <location>
        <position position="117"/>
    </location>
    <ligand>
        <name>NAD(+)</name>
        <dbReference type="ChEBI" id="CHEBI:57540"/>
    </ligand>
</feature>
<dbReference type="InterPro" id="IPR013840">
    <property type="entry name" value="DNAligase_N"/>
</dbReference>
<dbReference type="InterPro" id="IPR010994">
    <property type="entry name" value="RuvA_2-like"/>
</dbReference>
<dbReference type="Pfam" id="PF00533">
    <property type="entry name" value="BRCT"/>
    <property type="match status" value="1"/>
</dbReference>
<comment type="caution">
    <text evidence="14">Lacks conserved residue(s) required for the propagation of feature annotation.</text>
</comment>